<dbReference type="Pfam" id="PF01412">
    <property type="entry name" value="ArfGap"/>
    <property type="match status" value="1"/>
</dbReference>
<evidence type="ECO:0000313" key="8">
    <source>
        <dbReference type="EMBL" id="CAG7643199.1"/>
    </source>
</evidence>
<evidence type="ECO:0000313" key="9">
    <source>
        <dbReference type="Proteomes" id="UP000708208"/>
    </source>
</evidence>
<evidence type="ECO:0000256" key="6">
    <source>
        <dbReference type="SAM" id="MobiDB-lite"/>
    </source>
</evidence>
<comment type="caution">
    <text evidence="8">The sequence shown here is derived from an EMBL/GenBank/DDBJ whole genome shotgun (WGS) entry which is preliminary data.</text>
</comment>
<evidence type="ECO:0000256" key="5">
    <source>
        <dbReference type="PROSITE-ProRule" id="PRU00288"/>
    </source>
</evidence>
<dbReference type="PROSITE" id="PS50115">
    <property type="entry name" value="ARFGAP"/>
    <property type="match status" value="1"/>
</dbReference>
<feature type="compositionally biased region" description="Low complexity" evidence="6">
    <location>
        <begin position="164"/>
        <end position="201"/>
    </location>
</feature>
<evidence type="ECO:0000256" key="3">
    <source>
        <dbReference type="ARBA" id="ARBA00022771"/>
    </source>
</evidence>
<evidence type="ECO:0000256" key="1">
    <source>
        <dbReference type="ARBA" id="ARBA00022723"/>
    </source>
</evidence>
<feature type="compositionally biased region" description="Polar residues" evidence="6">
    <location>
        <begin position="504"/>
        <end position="518"/>
    </location>
</feature>
<keyword evidence="4" id="KW-0862">Zinc</keyword>
<keyword evidence="2" id="KW-0677">Repeat</keyword>
<dbReference type="FunFam" id="1.10.220.150:FF:000005">
    <property type="entry name" value="Arf-GAP domain and FG repeat-containing protein 1"/>
    <property type="match status" value="1"/>
</dbReference>
<dbReference type="CDD" id="cd08838">
    <property type="entry name" value="ArfGap_AGFG"/>
    <property type="match status" value="1"/>
</dbReference>
<dbReference type="InterPro" id="IPR001164">
    <property type="entry name" value="ArfGAP_dom"/>
</dbReference>
<protein>
    <recommendedName>
        <fullName evidence="7">Arf-GAP domain-containing protein</fullName>
    </recommendedName>
</protein>
<keyword evidence="3 5" id="KW-0863">Zinc-finger</keyword>
<evidence type="ECO:0000256" key="4">
    <source>
        <dbReference type="ARBA" id="ARBA00022833"/>
    </source>
</evidence>
<dbReference type="Proteomes" id="UP000708208">
    <property type="component" value="Unassembled WGS sequence"/>
</dbReference>
<dbReference type="GO" id="GO:0005737">
    <property type="term" value="C:cytoplasm"/>
    <property type="evidence" value="ECO:0007669"/>
    <property type="project" value="TreeGrafter"/>
</dbReference>
<feature type="region of interest" description="Disordered" evidence="6">
    <location>
        <begin position="437"/>
        <end position="481"/>
    </location>
</feature>
<accession>A0A8J2NL49</accession>
<feature type="region of interest" description="Disordered" evidence="6">
    <location>
        <begin position="499"/>
        <end position="552"/>
    </location>
</feature>
<feature type="domain" description="Arf-GAP" evidence="7">
    <location>
        <begin position="15"/>
        <end position="142"/>
    </location>
</feature>
<sequence length="552" mass="58137">MSSGSINGKLKNQEDPNVRVLRDMSHIPANKHCFDCGQRGPTYVNVTIGSFVCMTCSGLLRGLTPPHRVKSISMASFTSDEIELLKSKGNEYCRKVWLATCSAKDSHLGSEKDPARLNLLKDFMSAKYEQKRFYVDPSKLSKTELNEIQAQTARALTSVSQNASTSLSSMQRSPSLSSTRSSGSQQSNPSPLLNNLRNGGNQQLNQQNRLVNSITLPDIKPLTSLIGPAVPSISSNQISAPPSVNDATKIPNTGGPTPINFINNLTSSQQQNIVTKTNNHNNILNASPWSSDSNGFRNGADSNFESSESNFADFEDAFSRNNLNGTNNDLFAGQNLGQRSNFNLSNSTGNGVSLQGPALSSGSIMPPPLLPFNTPGGNQPQPSIIINSAPTTSISNGLEDKYAALKDLDSLFKQTGNGDSVGANGTATTQIGLTSSASLPANLSSSGSSGTGWFSTSSNQNPFSQAPAPPTPQAPSGWNVGATSINVNGTGTSGHNPFFGSGNAWKSPNNNLSNTGFTSGPSHSYSPVSSAATGQPQQQQGFSPGIPLLEGF</sequence>
<reference evidence="8" key="1">
    <citation type="submission" date="2021-06" db="EMBL/GenBank/DDBJ databases">
        <authorList>
            <person name="Hodson N. C."/>
            <person name="Mongue J. A."/>
            <person name="Jaron S. K."/>
        </authorList>
    </citation>
    <scope>NUCLEOTIDE SEQUENCE</scope>
</reference>
<proteinExistence type="predicted"/>
<name>A0A8J2NL49_9HEXA</name>
<dbReference type="AlphaFoldDB" id="A0A8J2NL49"/>
<evidence type="ECO:0000256" key="2">
    <source>
        <dbReference type="ARBA" id="ARBA00022737"/>
    </source>
</evidence>
<gene>
    <name evidence="8" type="ORF">AFUS01_LOCUS476</name>
</gene>
<keyword evidence="9" id="KW-1185">Reference proteome</keyword>
<dbReference type="GO" id="GO:0005096">
    <property type="term" value="F:GTPase activator activity"/>
    <property type="evidence" value="ECO:0007669"/>
    <property type="project" value="InterPro"/>
</dbReference>
<feature type="compositionally biased region" description="Low complexity" evidence="6">
    <location>
        <begin position="519"/>
        <end position="552"/>
    </location>
</feature>
<dbReference type="InterPro" id="IPR052248">
    <property type="entry name" value="Arf-GAP_FG-repeat_protein"/>
</dbReference>
<dbReference type="PANTHER" id="PTHR46134">
    <property type="entry name" value="DRONGO, ISOFORM F"/>
    <property type="match status" value="1"/>
</dbReference>
<feature type="region of interest" description="Disordered" evidence="6">
    <location>
        <begin position="159"/>
        <end position="201"/>
    </location>
</feature>
<organism evidence="8 9">
    <name type="scientific">Allacma fusca</name>
    <dbReference type="NCBI Taxonomy" id="39272"/>
    <lineage>
        <taxon>Eukaryota</taxon>
        <taxon>Metazoa</taxon>
        <taxon>Ecdysozoa</taxon>
        <taxon>Arthropoda</taxon>
        <taxon>Hexapoda</taxon>
        <taxon>Collembola</taxon>
        <taxon>Symphypleona</taxon>
        <taxon>Sminthuridae</taxon>
        <taxon>Allacma</taxon>
    </lineage>
</organism>
<dbReference type="OrthoDB" id="6036at2759"/>
<dbReference type="GO" id="GO:0016020">
    <property type="term" value="C:membrane"/>
    <property type="evidence" value="ECO:0007669"/>
    <property type="project" value="TreeGrafter"/>
</dbReference>
<dbReference type="SMART" id="SM00105">
    <property type="entry name" value="ArfGap"/>
    <property type="match status" value="1"/>
</dbReference>
<dbReference type="EMBL" id="CAJVCH010002182">
    <property type="protein sequence ID" value="CAG7643199.1"/>
    <property type="molecule type" value="Genomic_DNA"/>
</dbReference>
<keyword evidence="1" id="KW-0479">Metal-binding</keyword>
<evidence type="ECO:0000259" key="7">
    <source>
        <dbReference type="PROSITE" id="PS50115"/>
    </source>
</evidence>
<feature type="compositionally biased region" description="Low complexity" evidence="6">
    <location>
        <begin position="437"/>
        <end position="458"/>
    </location>
</feature>
<dbReference type="GO" id="GO:0008270">
    <property type="term" value="F:zinc ion binding"/>
    <property type="evidence" value="ECO:0007669"/>
    <property type="project" value="UniProtKB-KW"/>
</dbReference>
<dbReference type="PANTHER" id="PTHR46134:SF3">
    <property type="entry name" value="ARFGAP WITH FG REPEATS 1"/>
    <property type="match status" value="1"/>
</dbReference>